<dbReference type="Gene3D" id="2.70.70.10">
    <property type="entry name" value="Glucose Permease (Domain IIA)"/>
    <property type="match status" value="1"/>
</dbReference>
<feature type="domain" description="M23ase beta-sheet core" evidence="8">
    <location>
        <begin position="508"/>
        <end position="606"/>
    </location>
</feature>
<comment type="caution">
    <text evidence="9">The sequence shown here is derived from an EMBL/GenBank/DDBJ whole genome shotgun (WGS) entry which is preliminary data.</text>
</comment>
<keyword evidence="3" id="KW-0479">Metal-binding</keyword>
<comment type="cofactor">
    <cofactor evidence="1">
        <name>Zn(2+)</name>
        <dbReference type="ChEBI" id="CHEBI:29105"/>
    </cofactor>
</comment>
<dbReference type="CDD" id="cd12797">
    <property type="entry name" value="M23_peptidase"/>
    <property type="match status" value="1"/>
</dbReference>
<organism evidence="9 10">
    <name type="scientific">Rhizobium aquaticum</name>
    <dbReference type="NCBI Taxonomy" id="1549636"/>
    <lineage>
        <taxon>Bacteria</taxon>
        <taxon>Pseudomonadati</taxon>
        <taxon>Pseudomonadota</taxon>
        <taxon>Alphaproteobacteria</taxon>
        <taxon>Hyphomicrobiales</taxon>
        <taxon>Rhizobiaceae</taxon>
        <taxon>Rhizobium/Agrobacterium group</taxon>
        <taxon>Rhizobium</taxon>
    </lineage>
</organism>
<dbReference type="InterPro" id="IPR050570">
    <property type="entry name" value="Cell_wall_metabolism_enzyme"/>
</dbReference>
<dbReference type="RefSeq" id="WP_354558330.1">
    <property type="nucleotide sequence ID" value="NZ_JBEPMB010000010.1"/>
</dbReference>
<evidence type="ECO:0000256" key="2">
    <source>
        <dbReference type="ARBA" id="ARBA00022670"/>
    </source>
</evidence>
<evidence type="ECO:0000256" key="1">
    <source>
        <dbReference type="ARBA" id="ARBA00001947"/>
    </source>
</evidence>
<evidence type="ECO:0000313" key="10">
    <source>
        <dbReference type="Proteomes" id="UP001549047"/>
    </source>
</evidence>
<protein>
    <submittedName>
        <fullName evidence="9">Murein DD-endopeptidase MepM/ murein hydrolase activator NlpD</fullName>
    </submittedName>
</protein>
<evidence type="ECO:0000256" key="6">
    <source>
        <dbReference type="ARBA" id="ARBA00023049"/>
    </source>
</evidence>
<dbReference type="EMBL" id="JBEPMB010000010">
    <property type="protein sequence ID" value="MET3615863.1"/>
    <property type="molecule type" value="Genomic_DNA"/>
</dbReference>
<dbReference type="SUPFAM" id="SSF51261">
    <property type="entry name" value="Duplicated hybrid motif"/>
    <property type="match status" value="1"/>
</dbReference>
<dbReference type="GO" id="GO:0016787">
    <property type="term" value="F:hydrolase activity"/>
    <property type="evidence" value="ECO:0007669"/>
    <property type="project" value="UniProtKB-KW"/>
</dbReference>
<evidence type="ECO:0000313" key="9">
    <source>
        <dbReference type="EMBL" id="MET3615863.1"/>
    </source>
</evidence>
<sequence>MTDGRELTRLLGNEPALLADGRRAPDRREISFRWLSGTFLTGITSTILMGVALTAALDGRRQLAIPAEAYASGHDDGDDAPLVAKRGGRLIATNIAAKPADKQIMEVSTMIQQGGKEVVRRQPFEHVKMALAAAHPSQETYPQFDPLAIFSSGTKPALPPVSTGQIYGSDVESEVSLETSEFPTKETAFSYAPAMTLEEIEETVRTNGSVLTDGNSQVASLYYVDPRRFAASNSALDITSGLTAKVIESNMSVAAPEAITTTTPEYADDIIPIRSDTDIATALSSNGYSKKQADLVSGSLSDAYGSGKLRDGNILRMGIMQTGEDLKIVRASIYQRDQHQVTIALDDKGNFVQGTAPPAIKAMASALDDNLLAPQAGSDLPSVYDGIYRAALSYGMGLDLTNQIVKLLANSVDFQAQLRPTDKLEAFFSVADQSGKVTKNSELLFLYAKFGDNETRLYRFQDPSDDSVDYYGPDGKSIHQFLLRNPVPSGIFKSGFGMRRHPILGYMRMHTGVDWAAPRGTPIIATGNGTVEKAGWDRGGYGNQTIIRHANGYETSYNHQSAIAKDVVEGAKIHQGQVIGWIGTTGQSTGPHLHYEMIVNGNKVDPLKIRLPDGKSLGGEALARFGAERKRIDALLGHEDWNIASN</sequence>
<keyword evidence="7" id="KW-0812">Transmembrane</keyword>
<dbReference type="PANTHER" id="PTHR21666">
    <property type="entry name" value="PEPTIDASE-RELATED"/>
    <property type="match status" value="1"/>
</dbReference>
<keyword evidence="4 9" id="KW-0378">Hydrolase</keyword>
<accession>A0ABV2J569</accession>
<evidence type="ECO:0000256" key="7">
    <source>
        <dbReference type="SAM" id="Phobius"/>
    </source>
</evidence>
<dbReference type="Gene3D" id="3.10.450.350">
    <property type="match status" value="1"/>
</dbReference>
<dbReference type="InterPro" id="IPR011055">
    <property type="entry name" value="Dup_hybrid_motif"/>
</dbReference>
<name>A0ABV2J569_9HYPH</name>
<feature type="transmembrane region" description="Helical" evidence="7">
    <location>
        <begin position="32"/>
        <end position="57"/>
    </location>
</feature>
<gene>
    <name evidence="9" type="ORF">ABID16_004210</name>
</gene>
<keyword evidence="2" id="KW-0645">Protease</keyword>
<evidence type="ECO:0000259" key="8">
    <source>
        <dbReference type="Pfam" id="PF01551"/>
    </source>
</evidence>
<keyword evidence="5" id="KW-0862">Zinc</keyword>
<dbReference type="PANTHER" id="PTHR21666:SF288">
    <property type="entry name" value="CELL DIVISION PROTEIN YTFB"/>
    <property type="match status" value="1"/>
</dbReference>
<dbReference type="Pfam" id="PF01551">
    <property type="entry name" value="Peptidase_M23"/>
    <property type="match status" value="1"/>
</dbReference>
<dbReference type="Proteomes" id="UP001549047">
    <property type="component" value="Unassembled WGS sequence"/>
</dbReference>
<evidence type="ECO:0000256" key="4">
    <source>
        <dbReference type="ARBA" id="ARBA00022801"/>
    </source>
</evidence>
<dbReference type="InterPro" id="IPR016047">
    <property type="entry name" value="M23ase_b-sheet_dom"/>
</dbReference>
<reference evidence="9 10" key="1">
    <citation type="submission" date="2024-06" db="EMBL/GenBank/DDBJ databases">
        <title>Genomic Encyclopedia of Type Strains, Phase IV (KMG-IV): sequencing the most valuable type-strain genomes for metagenomic binning, comparative biology and taxonomic classification.</title>
        <authorList>
            <person name="Goeker M."/>
        </authorList>
    </citation>
    <scope>NUCLEOTIDE SEQUENCE [LARGE SCALE GENOMIC DNA]</scope>
    <source>
        <strain evidence="9 10">DSM 29780</strain>
    </source>
</reference>
<keyword evidence="7" id="KW-0472">Membrane</keyword>
<evidence type="ECO:0000256" key="5">
    <source>
        <dbReference type="ARBA" id="ARBA00022833"/>
    </source>
</evidence>
<evidence type="ECO:0000256" key="3">
    <source>
        <dbReference type="ARBA" id="ARBA00022723"/>
    </source>
</evidence>
<keyword evidence="10" id="KW-1185">Reference proteome</keyword>
<keyword evidence="6" id="KW-0482">Metalloprotease</keyword>
<keyword evidence="7" id="KW-1133">Transmembrane helix</keyword>
<proteinExistence type="predicted"/>